<evidence type="ECO:0000256" key="2">
    <source>
        <dbReference type="ARBA" id="ARBA00023110"/>
    </source>
</evidence>
<dbReference type="PANTHER" id="PTHR45625">
    <property type="entry name" value="PEPTIDYL-PROLYL CIS-TRANS ISOMERASE-RELATED"/>
    <property type="match status" value="1"/>
</dbReference>
<dbReference type="InterPro" id="IPR029000">
    <property type="entry name" value="Cyclophilin-like_dom_sf"/>
</dbReference>
<evidence type="ECO:0000259" key="6">
    <source>
        <dbReference type="PROSITE" id="PS50072"/>
    </source>
</evidence>
<organism evidence="7 8">
    <name type="scientific">Pelagibacterium lacus</name>
    <dbReference type="NCBI Taxonomy" id="2282655"/>
    <lineage>
        <taxon>Bacteria</taxon>
        <taxon>Pseudomonadati</taxon>
        <taxon>Pseudomonadota</taxon>
        <taxon>Alphaproteobacteria</taxon>
        <taxon>Hyphomicrobiales</taxon>
        <taxon>Devosiaceae</taxon>
        <taxon>Pelagibacterium</taxon>
    </lineage>
</organism>
<name>A0A369W439_9HYPH</name>
<evidence type="ECO:0000256" key="3">
    <source>
        <dbReference type="ARBA" id="ARBA00023235"/>
    </source>
</evidence>
<dbReference type="GO" id="GO:0003755">
    <property type="term" value="F:peptidyl-prolyl cis-trans isomerase activity"/>
    <property type="evidence" value="ECO:0007669"/>
    <property type="project" value="UniProtKB-UniRule"/>
</dbReference>
<dbReference type="InterPro" id="IPR044666">
    <property type="entry name" value="Cyclophilin_A-like"/>
</dbReference>
<dbReference type="OrthoDB" id="9807797at2"/>
<keyword evidence="5" id="KW-0472">Membrane</keyword>
<feature type="transmembrane region" description="Helical" evidence="5">
    <location>
        <begin position="12"/>
        <end position="33"/>
    </location>
</feature>
<dbReference type="PANTHER" id="PTHR45625:SF4">
    <property type="entry name" value="PEPTIDYLPROLYL ISOMERASE DOMAIN AND WD REPEAT-CONTAINING PROTEIN 1"/>
    <property type="match status" value="1"/>
</dbReference>
<comment type="catalytic activity">
    <reaction evidence="4">
        <text>[protein]-peptidylproline (omega=180) = [protein]-peptidylproline (omega=0)</text>
        <dbReference type="Rhea" id="RHEA:16237"/>
        <dbReference type="Rhea" id="RHEA-COMP:10747"/>
        <dbReference type="Rhea" id="RHEA-COMP:10748"/>
        <dbReference type="ChEBI" id="CHEBI:83833"/>
        <dbReference type="ChEBI" id="CHEBI:83834"/>
        <dbReference type="EC" id="5.2.1.8"/>
    </reaction>
</comment>
<protein>
    <recommendedName>
        <fullName evidence="4">Peptidyl-prolyl cis-trans isomerase</fullName>
        <shortName evidence="4">PPIase</shortName>
        <ecNumber evidence="4">5.2.1.8</ecNumber>
    </recommendedName>
</protein>
<dbReference type="InterPro" id="IPR020892">
    <property type="entry name" value="Cyclophilin-type_PPIase_CS"/>
</dbReference>
<dbReference type="Pfam" id="PF00160">
    <property type="entry name" value="Pro_isomerase"/>
    <property type="match status" value="1"/>
</dbReference>
<dbReference type="Proteomes" id="UP000253759">
    <property type="component" value="Unassembled WGS sequence"/>
</dbReference>
<reference evidence="8" key="1">
    <citation type="submission" date="2018-07" db="EMBL/GenBank/DDBJ databases">
        <authorList>
            <person name="Liu B.-T."/>
            <person name="Du Z."/>
        </authorList>
    </citation>
    <scope>NUCLEOTIDE SEQUENCE [LARGE SCALE GENOMIC DNA]</scope>
    <source>
        <strain evidence="8">XYN52</strain>
    </source>
</reference>
<keyword evidence="3 4" id="KW-0413">Isomerase</keyword>
<dbReference type="EMBL" id="QQNH01000007">
    <property type="protein sequence ID" value="RDE09318.1"/>
    <property type="molecule type" value="Genomic_DNA"/>
</dbReference>
<keyword evidence="2 4" id="KW-0697">Rotamase</keyword>
<dbReference type="AlphaFoldDB" id="A0A369W439"/>
<dbReference type="PROSITE" id="PS50072">
    <property type="entry name" value="CSA_PPIASE_2"/>
    <property type="match status" value="1"/>
</dbReference>
<evidence type="ECO:0000256" key="1">
    <source>
        <dbReference type="ARBA" id="ARBA00007365"/>
    </source>
</evidence>
<proteinExistence type="inferred from homology"/>
<evidence type="ECO:0000313" key="8">
    <source>
        <dbReference type="Proteomes" id="UP000253759"/>
    </source>
</evidence>
<keyword evidence="8" id="KW-1185">Reference proteome</keyword>
<feature type="domain" description="PPIase cyclophilin-type" evidence="6">
    <location>
        <begin position="63"/>
        <end position="206"/>
    </location>
</feature>
<comment type="function">
    <text evidence="4">PPIases accelerate the folding of proteins. It catalyzes the cis-trans isomerization of proline imidic peptide bonds in oligopeptides.</text>
</comment>
<dbReference type="SUPFAM" id="SSF50891">
    <property type="entry name" value="Cyclophilin-like"/>
    <property type="match status" value="1"/>
</dbReference>
<dbReference type="Gene3D" id="2.40.100.10">
    <property type="entry name" value="Cyclophilin-like"/>
    <property type="match status" value="1"/>
</dbReference>
<sequence>MARHAQKTASRPIGALVFALVGLFAVMLAWPYLPFGQTPANAQAPAAEIPADAPIAILTLETGEVTIALRPDLAPQHVARMTELANSGFYDGLKFHRVIDGFMAQTGDPRGNGTGGSDLPDLAAEFSNESFVRGTLGMARSMDPNSANSQFFIVTADSPHLNGQYTLFGNVIEGMDLVDGLKKGPASANGAVTDPDIMVSLRVTQAQ</sequence>
<dbReference type="GO" id="GO:0006457">
    <property type="term" value="P:protein folding"/>
    <property type="evidence" value="ECO:0007669"/>
    <property type="project" value="InterPro"/>
</dbReference>
<evidence type="ECO:0000256" key="4">
    <source>
        <dbReference type="RuleBase" id="RU363019"/>
    </source>
</evidence>
<gene>
    <name evidence="7" type="ORF">DVH29_07640</name>
</gene>
<dbReference type="InterPro" id="IPR002130">
    <property type="entry name" value="Cyclophilin-type_PPIase_dom"/>
</dbReference>
<keyword evidence="5" id="KW-1133">Transmembrane helix</keyword>
<comment type="similarity">
    <text evidence="1 4">Belongs to the cyclophilin-type PPIase family.</text>
</comment>
<dbReference type="PRINTS" id="PR00153">
    <property type="entry name" value="CSAPPISMRASE"/>
</dbReference>
<dbReference type="PROSITE" id="PS00170">
    <property type="entry name" value="CSA_PPIASE_1"/>
    <property type="match status" value="1"/>
</dbReference>
<keyword evidence="5" id="KW-0812">Transmembrane</keyword>
<dbReference type="RefSeq" id="WP_114645595.1">
    <property type="nucleotide sequence ID" value="NZ_QQNH01000007.1"/>
</dbReference>
<comment type="caution">
    <text evidence="7">The sequence shown here is derived from an EMBL/GenBank/DDBJ whole genome shotgun (WGS) entry which is preliminary data.</text>
</comment>
<dbReference type="EC" id="5.2.1.8" evidence="4"/>
<accession>A0A369W439</accession>
<evidence type="ECO:0000256" key="5">
    <source>
        <dbReference type="SAM" id="Phobius"/>
    </source>
</evidence>
<dbReference type="CDD" id="cd00317">
    <property type="entry name" value="cyclophilin"/>
    <property type="match status" value="1"/>
</dbReference>
<evidence type="ECO:0000313" key="7">
    <source>
        <dbReference type="EMBL" id="RDE09318.1"/>
    </source>
</evidence>